<sequence>MVGVFAAREYRLENNLRRESVKLNAFRRQSMYRPAAETMQGAELLLHVYRQMAERFAITEKAEEVLGIPLGLISSDSSPLDAKSLALFARIYLNCTGSHVVFFFSLQPINRLK</sequence>
<reference evidence="1" key="1">
    <citation type="submission" date="2018-11" db="EMBL/GenBank/DDBJ databases">
        <authorList>
            <consortium name="Pathogen Informatics"/>
        </authorList>
    </citation>
    <scope>NUCLEOTIDE SEQUENCE [LARGE SCALE GENOMIC DNA]</scope>
</reference>
<protein>
    <submittedName>
        <fullName evidence="1">Uncharacterized protein</fullName>
    </submittedName>
</protein>
<name>A0A3P7IU60_TOXCA</name>
<dbReference type="EMBL" id="UYWY01027872">
    <property type="protein sequence ID" value="VDM51295.1"/>
    <property type="molecule type" value="Genomic_DNA"/>
</dbReference>
<gene>
    <name evidence="1" type="ORF">TCNE_LOCUS19974</name>
</gene>
<dbReference type="AlphaFoldDB" id="A0A3P7IU60"/>
<accession>A0A3P7IU60</accession>
<organism evidence="1">
    <name type="scientific">Toxocara canis</name>
    <name type="common">Canine roundworm</name>
    <dbReference type="NCBI Taxonomy" id="6265"/>
    <lineage>
        <taxon>Eukaryota</taxon>
        <taxon>Metazoa</taxon>
        <taxon>Ecdysozoa</taxon>
        <taxon>Nematoda</taxon>
        <taxon>Chromadorea</taxon>
        <taxon>Rhabditida</taxon>
        <taxon>Spirurina</taxon>
        <taxon>Ascaridomorpha</taxon>
        <taxon>Ascaridoidea</taxon>
        <taxon>Toxocaridae</taxon>
        <taxon>Toxocara</taxon>
    </lineage>
</organism>
<proteinExistence type="predicted"/>
<evidence type="ECO:0000313" key="1">
    <source>
        <dbReference type="EMBL" id="VDM51295.1"/>
    </source>
</evidence>